<sequence>MNIAAWLEEGEWKIFYSEDISPATERAKYQIAQVDDLNSSPVLLRQTMADINKVFWFKARRGKRKAGQPSSVNADMRKYGWFELLSKEDMPRELEALLVVYGLL</sequence>
<name>A0A0F6YQK6_9CAUD</name>
<accession>A0A0F6YQK6</accession>
<dbReference type="Proteomes" id="UP000202885">
    <property type="component" value="Segment"/>
</dbReference>
<evidence type="ECO:0000313" key="2">
    <source>
        <dbReference type="Proteomes" id="UP000202885"/>
    </source>
</evidence>
<reference evidence="1 2" key="1">
    <citation type="journal article" date="2016" name="Microb. Biotechnol.">
        <title>A novel bacteriophage cocktail reduces and disperses Pseudomonas aeruginosa biofilms under static and flow conditions.</title>
        <authorList>
            <person name="Alves D.R."/>
            <person name="Perez-Esteban P."/>
            <person name="Kot W."/>
            <person name="Bean J.E."/>
            <person name="Arnot T."/>
            <person name="Hansen L.H."/>
            <person name="Enright M.C."/>
            <person name="Jenkins A.T."/>
        </authorList>
    </citation>
    <scope>NUCLEOTIDE SEQUENCE [LARGE SCALE GENOMIC DNA]</scope>
</reference>
<dbReference type="EMBL" id="KR054032">
    <property type="protein sequence ID" value="AKF14035.1"/>
    <property type="molecule type" value="Genomic_DNA"/>
</dbReference>
<proteinExistence type="predicted"/>
<dbReference type="KEGG" id="vg:26632812"/>
<dbReference type="GeneID" id="26632812"/>
<organism evidence="1 2">
    <name type="scientific">Pseudomonas phage DL64</name>
    <dbReference type="NCBI Taxonomy" id="1640973"/>
    <lineage>
        <taxon>Viruses</taxon>
        <taxon>Duplodnaviria</taxon>
        <taxon>Heunggongvirae</taxon>
        <taxon>Uroviricota</taxon>
        <taxon>Caudoviricetes</taxon>
        <taxon>Schitoviridae</taxon>
        <taxon>Migulavirinae</taxon>
        <taxon>Litunavirus</taxon>
        <taxon>Litunavirus LIT1</taxon>
    </lineage>
</organism>
<protein>
    <submittedName>
        <fullName evidence="1">Uncharacterized protein</fullName>
    </submittedName>
</protein>
<evidence type="ECO:0000313" key="1">
    <source>
        <dbReference type="EMBL" id="AKF14035.1"/>
    </source>
</evidence>
<dbReference type="RefSeq" id="YP_009206274.1">
    <property type="nucleotide sequence ID" value="NC_028885.1"/>
</dbReference>